<keyword evidence="2" id="KW-1185">Reference proteome</keyword>
<organism evidence="1 2">
    <name type="scientific">Allacma fusca</name>
    <dbReference type="NCBI Taxonomy" id="39272"/>
    <lineage>
        <taxon>Eukaryota</taxon>
        <taxon>Metazoa</taxon>
        <taxon>Ecdysozoa</taxon>
        <taxon>Arthropoda</taxon>
        <taxon>Hexapoda</taxon>
        <taxon>Collembola</taxon>
        <taxon>Symphypleona</taxon>
        <taxon>Sminthuridae</taxon>
        <taxon>Allacma</taxon>
    </lineage>
</organism>
<accession>A0A8J2K6U9</accession>
<comment type="caution">
    <text evidence="1">The sequence shown here is derived from an EMBL/GenBank/DDBJ whole genome shotgun (WGS) entry which is preliminary data.</text>
</comment>
<dbReference type="Proteomes" id="UP000708208">
    <property type="component" value="Unassembled WGS sequence"/>
</dbReference>
<dbReference type="EMBL" id="CAJVCH010070489">
    <property type="protein sequence ID" value="CAG7720428.1"/>
    <property type="molecule type" value="Genomic_DNA"/>
</dbReference>
<evidence type="ECO:0000313" key="2">
    <source>
        <dbReference type="Proteomes" id="UP000708208"/>
    </source>
</evidence>
<evidence type="ECO:0000313" key="1">
    <source>
        <dbReference type="EMBL" id="CAG7720428.1"/>
    </source>
</evidence>
<gene>
    <name evidence="1" type="ORF">AFUS01_LOCUS9705</name>
</gene>
<name>A0A8J2K6U9_9HEXA</name>
<dbReference type="AlphaFoldDB" id="A0A8J2K6U9"/>
<feature type="non-terminal residue" evidence="1">
    <location>
        <position position="1"/>
    </location>
</feature>
<protein>
    <submittedName>
        <fullName evidence="1">Uncharacterized protein</fullName>
    </submittedName>
</protein>
<proteinExistence type="predicted"/>
<reference evidence="1" key="1">
    <citation type="submission" date="2021-06" db="EMBL/GenBank/DDBJ databases">
        <authorList>
            <person name="Hodson N. C."/>
            <person name="Mongue J. A."/>
            <person name="Jaron S. K."/>
        </authorList>
    </citation>
    <scope>NUCLEOTIDE SEQUENCE</scope>
</reference>
<sequence>RDNEFLQISGSSKPKPKPMVYDAKIIVKTVYKGETILEGKILSVLLVIRNPQNLPVTIQPRCLRRIRALDTRLFFFKNSLNGSNVLKPRAVNFDYRQIWNQSLVPMPPSLFVLDVVRGAVKGFLPNWLS</sequence>